<keyword evidence="4" id="KW-0808">Transferase</keyword>
<dbReference type="Pfam" id="PF13231">
    <property type="entry name" value="PMT_2"/>
    <property type="match status" value="1"/>
</dbReference>
<feature type="transmembrane region" description="Helical" evidence="8">
    <location>
        <begin position="71"/>
        <end position="91"/>
    </location>
</feature>
<dbReference type="InterPro" id="IPR038731">
    <property type="entry name" value="RgtA/B/C-like"/>
</dbReference>
<feature type="transmembrane region" description="Helical" evidence="8">
    <location>
        <begin position="196"/>
        <end position="213"/>
    </location>
</feature>
<protein>
    <submittedName>
        <fullName evidence="10">Dolichyl-phosphate-mannose-protein mannosyltransferase</fullName>
    </submittedName>
</protein>
<keyword evidence="2" id="KW-1003">Cell membrane</keyword>
<organism evidence="10 11">
    <name type="scientific">Tenacibaculum vairaonense</name>
    <dbReference type="NCBI Taxonomy" id="3137860"/>
    <lineage>
        <taxon>Bacteria</taxon>
        <taxon>Pseudomonadati</taxon>
        <taxon>Bacteroidota</taxon>
        <taxon>Flavobacteriia</taxon>
        <taxon>Flavobacteriales</taxon>
        <taxon>Flavobacteriaceae</taxon>
        <taxon>Tenacibaculum</taxon>
    </lineage>
</organism>
<sequence>MKYSYRTTVYIVIILSTVLRLFLGGQLEFGNDEVYYWLYAKYPDISHFDHPPFVGFFIQFFTLDLFFDSELAIRLAAVIPASINMYVLFLIGKLIKNELTGLITVLLYNINIYALIISGTFILPDAPLLFFWLLSFYFLLQSLPYTASSKTKKYMLVAFACIGCAIYSKYQGVYLLFGIGLYVLLVNRKWLKEWSFYLGFLFPILALSLIYYWNYSNDFISYKFHNNRVSLFSLSFNKDSFLREVLGQFIYNNPYIFVMIIIMIVALIKKKFQFEKKLLWMFLFFSFPLIFTTIYLSLFRDTLPHWSGIAYVTLLPFLAVFISDKKNIHQKLMKGFAFFSVLLILVSIEINKGWFLPVNNNQQEKTKVGKKDAIMDLYGWEQASQKVSHYLRDNKLTELPIISDKWFPASHIDYYIARPNNMHVYGVGELPSIHKYYWINSLRPSIENKKEFLYITDGRNYREPSSVYKDNFDKYNLLQTFPITRNEKTVKFVFVYRLTKL</sequence>
<dbReference type="GO" id="GO:0016757">
    <property type="term" value="F:glycosyltransferase activity"/>
    <property type="evidence" value="ECO:0007669"/>
    <property type="project" value="UniProtKB-KW"/>
</dbReference>
<evidence type="ECO:0000313" key="10">
    <source>
        <dbReference type="EMBL" id="CAL2108237.1"/>
    </source>
</evidence>
<evidence type="ECO:0000256" key="7">
    <source>
        <dbReference type="ARBA" id="ARBA00023136"/>
    </source>
</evidence>
<feature type="transmembrane region" description="Helical" evidence="8">
    <location>
        <begin position="7"/>
        <end position="27"/>
    </location>
</feature>
<evidence type="ECO:0000256" key="8">
    <source>
        <dbReference type="SAM" id="Phobius"/>
    </source>
</evidence>
<evidence type="ECO:0000256" key="1">
    <source>
        <dbReference type="ARBA" id="ARBA00004651"/>
    </source>
</evidence>
<name>A0ABM9PR13_9FLAO</name>
<keyword evidence="7 8" id="KW-0472">Membrane</keyword>
<evidence type="ECO:0000259" key="9">
    <source>
        <dbReference type="Pfam" id="PF13231"/>
    </source>
</evidence>
<dbReference type="Proteomes" id="UP001497602">
    <property type="component" value="Unassembled WGS sequence"/>
</dbReference>
<keyword evidence="11" id="KW-1185">Reference proteome</keyword>
<evidence type="ECO:0000256" key="6">
    <source>
        <dbReference type="ARBA" id="ARBA00022989"/>
    </source>
</evidence>
<dbReference type="InterPro" id="IPR050297">
    <property type="entry name" value="LipidA_mod_glycosyltrf_83"/>
</dbReference>
<dbReference type="PANTHER" id="PTHR33908:SF11">
    <property type="entry name" value="MEMBRANE PROTEIN"/>
    <property type="match status" value="1"/>
</dbReference>
<dbReference type="RefSeq" id="WP_348739822.1">
    <property type="nucleotide sequence ID" value="NZ_CAXJRC010000044.1"/>
</dbReference>
<keyword evidence="5 8" id="KW-0812">Transmembrane</keyword>
<accession>A0ABM9PR13</accession>
<feature type="domain" description="Glycosyltransferase RgtA/B/C/D-like" evidence="9">
    <location>
        <begin position="49"/>
        <end position="213"/>
    </location>
</feature>
<keyword evidence="6 8" id="KW-1133">Transmembrane helix</keyword>
<feature type="transmembrane region" description="Helical" evidence="8">
    <location>
        <begin position="280"/>
        <end position="299"/>
    </location>
</feature>
<evidence type="ECO:0000313" key="11">
    <source>
        <dbReference type="Proteomes" id="UP001497602"/>
    </source>
</evidence>
<keyword evidence="3 10" id="KW-0328">Glycosyltransferase</keyword>
<feature type="transmembrane region" description="Helical" evidence="8">
    <location>
        <begin position="305"/>
        <end position="323"/>
    </location>
</feature>
<gene>
    <name evidence="10" type="ORF">T190115A13A_70010</name>
</gene>
<feature type="transmembrane region" description="Helical" evidence="8">
    <location>
        <begin position="249"/>
        <end position="268"/>
    </location>
</feature>
<feature type="transmembrane region" description="Helical" evidence="8">
    <location>
        <begin position="154"/>
        <end position="184"/>
    </location>
</feature>
<evidence type="ECO:0000256" key="2">
    <source>
        <dbReference type="ARBA" id="ARBA00022475"/>
    </source>
</evidence>
<feature type="transmembrane region" description="Helical" evidence="8">
    <location>
        <begin position="335"/>
        <end position="355"/>
    </location>
</feature>
<comment type="subcellular location">
    <subcellularLocation>
        <location evidence="1">Cell membrane</location>
        <topology evidence="1">Multi-pass membrane protein</topology>
    </subcellularLocation>
</comment>
<evidence type="ECO:0000256" key="4">
    <source>
        <dbReference type="ARBA" id="ARBA00022679"/>
    </source>
</evidence>
<comment type="caution">
    <text evidence="10">The sequence shown here is derived from an EMBL/GenBank/DDBJ whole genome shotgun (WGS) entry which is preliminary data.</text>
</comment>
<dbReference type="EMBL" id="CAXJRC010000044">
    <property type="protein sequence ID" value="CAL2108237.1"/>
    <property type="molecule type" value="Genomic_DNA"/>
</dbReference>
<feature type="transmembrane region" description="Helical" evidence="8">
    <location>
        <begin position="112"/>
        <end position="134"/>
    </location>
</feature>
<reference evidence="10 11" key="1">
    <citation type="submission" date="2024-05" db="EMBL/GenBank/DDBJ databases">
        <authorList>
            <person name="Duchaud E."/>
        </authorList>
    </citation>
    <scope>NUCLEOTIDE SEQUENCE [LARGE SCALE GENOMIC DNA]</scope>
    <source>
        <strain evidence="10">Ena-SAMPLE-TAB-13-05-2024-13:56:06:370-140305</strain>
    </source>
</reference>
<evidence type="ECO:0000256" key="5">
    <source>
        <dbReference type="ARBA" id="ARBA00022692"/>
    </source>
</evidence>
<evidence type="ECO:0000256" key="3">
    <source>
        <dbReference type="ARBA" id="ARBA00022676"/>
    </source>
</evidence>
<proteinExistence type="predicted"/>
<dbReference type="PANTHER" id="PTHR33908">
    <property type="entry name" value="MANNOSYLTRANSFERASE YKCB-RELATED"/>
    <property type="match status" value="1"/>
</dbReference>